<feature type="transmembrane region" description="Helical" evidence="10">
    <location>
        <begin position="101"/>
        <end position="124"/>
    </location>
</feature>
<dbReference type="RefSeq" id="WP_142533334.1">
    <property type="nucleotide sequence ID" value="NZ_FXTB01000004.1"/>
</dbReference>
<feature type="transmembrane region" description="Helical" evidence="10">
    <location>
        <begin position="280"/>
        <end position="305"/>
    </location>
</feature>
<evidence type="ECO:0000256" key="1">
    <source>
        <dbReference type="ARBA" id="ARBA00004651"/>
    </source>
</evidence>
<evidence type="ECO:0000256" key="3">
    <source>
        <dbReference type="ARBA" id="ARBA00022449"/>
    </source>
</evidence>
<feature type="transmembrane region" description="Helical" evidence="10">
    <location>
        <begin position="167"/>
        <end position="186"/>
    </location>
</feature>
<dbReference type="PIRSF" id="PIRSF006603">
    <property type="entry name" value="DinF"/>
    <property type="match status" value="1"/>
</dbReference>
<dbReference type="GO" id="GO:0015297">
    <property type="term" value="F:antiporter activity"/>
    <property type="evidence" value="ECO:0007669"/>
    <property type="project" value="UniProtKB-KW"/>
</dbReference>
<keyword evidence="7" id="KW-0406">Ion transport</keyword>
<keyword evidence="4" id="KW-1003">Cell membrane</keyword>
<dbReference type="GO" id="GO:0006811">
    <property type="term" value="P:monoatomic ion transport"/>
    <property type="evidence" value="ECO:0007669"/>
    <property type="project" value="UniProtKB-KW"/>
</dbReference>
<dbReference type="InterPro" id="IPR050222">
    <property type="entry name" value="MATE_MdtK"/>
</dbReference>
<name>A0A521D3S5_SACCC</name>
<keyword evidence="12" id="KW-1185">Reference proteome</keyword>
<dbReference type="GO" id="GO:0042910">
    <property type="term" value="F:xenobiotic transmembrane transporter activity"/>
    <property type="evidence" value="ECO:0007669"/>
    <property type="project" value="InterPro"/>
</dbReference>
<dbReference type="PANTHER" id="PTHR43298:SF2">
    <property type="entry name" value="FMN_FAD EXPORTER YEEO-RELATED"/>
    <property type="match status" value="1"/>
</dbReference>
<evidence type="ECO:0000256" key="4">
    <source>
        <dbReference type="ARBA" id="ARBA00022475"/>
    </source>
</evidence>
<dbReference type="InterPro" id="IPR002528">
    <property type="entry name" value="MATE_fam"/>
</dbReference>
<feature type="transmembrane region" description="Helical" evidence="10">
    <location>
        <begin position="136"/>
        <end position="155"/>
    </location>
</feature>
<keyword evidence="2" id="KW-0813">Transport</keyword>
<feature type="transmembrane region" description="Helical" evidence="10">
    <location>
        <begin position="58"/>
        <end position="81"/>
    </location>
</feature>
<feature type="transmembrane region" description="Helical" evidence="10">
    <location>
        <begin position="356"/>
        <end position="375"/>
    </location>
</feature>
<feature type="transmembrane region" description="Helical" evidence="10">
    <location>
        <begin position="396"/>
        <end position="418"/>
    </location>
</feature>
<dbReference type="GO" id="GO:0005886">
    <property type="term" value="C:plasma membrane"/>
    <property type="evidence" value="ECO:0007669"/>
    <property type="project" value="UniProtKB-SubCell"/>
</dbReference>
<evidence type="ECO:0000256" key="2">
    <source>
        <dbReference type="ARBA" id="ARBA00022448"/>
    </source>
</evidence>
<keyword evidence="5 10" id="KW-0812">Transmembrane</keyword>
<dbReference type="PANTHER" id="PTHR43298">
    <property type="entry name" value="MULTIDRUG RESISTANCE PROTEIN NORM-RELATED"/>
    <property type="match status" value="1"/>
</dbReference>
<dbReference type="CDD" id="cd13131">
    <property type="entry name" value="MATE_NorM_like"/>
    <property type="match status" value="1"/>
</dbReference>
<evidence type="ECO:0000256" key="6">
    <source>
        <dbReference type="ARBA" id="ARBA00022989"/>
    </source>
</evidence>
<evidence type="ECO:0000313" key="12">
    <source>
        <dbReference type="Proteomes" id="UP000319040"/>
    </source>
</evidence>
<dbReference type="Pfam" id="PF01554">
    <property type="entry name" value="MatE"/>
    <property type="match status" value="2"/>
</dbReference>
<feature type="transmembrane region" description="Helical" evidence="10">
    <location>
        <begin position="326"/>
        <end position="344"/>
    </location>
</feature>
<dbReference type="Proteomes" id="UP000319040">
    <property type="component" value="Unassembled WGS sequence"/>
</dbReference>
<keyword evidence="3" id="KW-0050">Antiport</keyword>
<feature type="transmembrane region" description="Helical" evidence="10">
    <location>
        <begin position="424"/>
        <end position="442"/>
    </location>
</feature>
<dbReference type="OrthoDB" id="9780160at2"/>
<protein>
    <recommendedName>
        <fullName evidence="9">Multidrug-efflux transporter</fullName>
    </recommendedName>
</protein>
<gene>
    <name evidence="11" type="ORF">SAMN06265379_104185</name>
</gene>
<evidence type="ECO:0000256" key="10">
    <source>
        <dbReference type="SAM" id="Phobius"/>
    </source>
</evidence>
<keyword evidence="8 10" id="KW-0472">Membrane</keyword>
<dbReference type="NCBIfam" id="TIGR00797">
    <property type="entry name" value="matE"/>
    <property type="match status" value="1"/>
</dbReference>
<feature type="transmembrane region" description="Helical" evidence="10">
    <location>
        <begin position="21"/>
        <end position="46"/>
    </location>
</feature>
<dbReference type="AlphaFoldDB" id="A0A521D3S5"/>
<evidence type="ECO:0000256" key="9">
    <source>
        <dbReference type="ARBA" id="ARBA00031636"/>
    </source>
</evidence>
<keyword evidence="6 10" id="KW-1133">Transmembrane helix</keyword>
<evidence type="ECO:0000313" key="11">
    <source>
        <dbReference type="EMBL" id="SMO66307.1"/>
    </source>
</evidence>
<evidence type="ECO:0000256" key="8">
    <source>
        <dbReference type="ARBA" id="ARBA00023136"/>
    </source>
</evidence>
<evidence type="ECO:0000256" key="7">
    <source>
        <dbReference type="ARBA" id="ARBA00023065"/>
    </source>
</evidence>
<accession>A0A521D3S5</accession>
<sequence length="465" mass="51021">MLRYLKKSFYHDYSPHYWPNFKLALPVVLSQAGQMVVGLADTIMVGQLGATELAAVSFANSIFTIGLVVNIGLAIAVTPLVGKAHGANKPKKCGYWLKQGLVANFIFALLQIVLMFGVSFTMPFMGQESAVVQAAIPYYLILVSSILPFSIFMVFKQFSEGIANTRIAMVITLVANITNIALNYILIFGKAGFPQLGIDGAGWATLISRILMPLAFIIVFIRLPFFELYKASFKKAKIRFKEIVSVIKVGVPIGGQMVIEVFAFSMGAIMMGWINQESMAAHQIVISMASVTYMMSMGLSAAATIKVSNYLGAGDWSNLKHSAYAIIHKVIIFMFFTAILFIGLRNFLPTLFVDDVNVINIAATLMVVAGIFQLFDGLQAVWLGALRGLEDVRMPTVIAFITWIILALPISYICTFVLNMGPIGVWLGYLFGLFAGSILLHIRFAQMYRKMSNNTPLGANSEKSS</sequence>
<dbReference type="InterPro" id="IPR048279">
    <property type="entry name" value="MdtK-like"/>
</dbReference>
<dbReference type="EMBL" id="FXTB01000004">
    <property type="protein sequence ID" value="SMO66307.1"/>
    <property type="molecule type" value="Genomic_DNA"/>
</dbReference>
<evidence type="ECO:0000256" key="5">
    <source>
        <dbReference type="ARBA" id="ARBA00022692"/>
    </source>
</evidence>
<reference evidence="11 12" key="1">
    <citation type="submission" date="2017-05" db="EMBL/GenBank/DDBJ databases">
        <authorList>
            <person name="Varghese N."/>
            <person name="Submissions S."/>
        </authorList>
    </citation>
    <scope>NUCLEOTIDE SEQUENCE [LARGE SCALE GENOMIC DNA]</scope>
    <source>
        <strain evidence="11 12">DSM 27040</strain>
    </source>
</reference>
<organism evidence="11 12">
    <name type="scientific">Saccharicrinis carchari</name>
    <dbReference type="NCBI Taxonomy" id="1168039"/>
    <lineage>
        <taxon>Bacteria</taxon>
        <taxon>Pseudomonadati</taxon>
        <taxon>Bacteroidota</taxon>
        <taxon>Bacteroidia</taxon>
        <taxon>Marinilabiliales</taxon>
        <taxon>Marinilabiliaceae</taxon>
        <taxon>Saccharicrinis</taxon>
    </lineage>
</organism>
<feature type="transmembrane region" description="Helical" evidence="10">
    <location>
        <begin position="246"/>
        <end position="274"/>
    </location>
</feature>
<feature type="transmembrane region" description="Helical" evidence="10">
    <location>
        <begin position="206"/>
        <end position="225"/>
    </location>
</feature>
<proteinExistence type="predicted"/>
<comment type="subcellular location">
    <subcellularLocation>
        <location evidence="1">Cell membrane</location>
        <topology evidence="1">Multi-pass membrane protein</topology>
    </subcellularLocation>
</comment>